<evidence type="ECO:0000256" key="1">
    <source>
        <dbReference type="ARBA" id="ARBA00023015"/>
    </source>
</evidence>
<dbReference type="InterPro" id="IPR028082">
    <property type="entry name" value="Peripla_BP_I"/>
</dbReference>
<keyword evidence="1" id="KW-0805">Transcription regulation</keyword>
<dbReference type="PANTHER" id="PTHR30146">
    <property type="entry name" value="LACI-RELATED TRANSCRIPTIONAL REPRESSOR"/>
    <property type="match status" value="1"/>
</dbReference>
<dbReference type="PANTHER" id="PTHR30146:SF109">
    <property type="entry name" value="HTH-TYPE TRANSCRIPTIONAL REGULATOR GALS"/>
    <property type="match status" value="1"/>
</dbReference>
<dbReference type="Pfam" id="PF00356">
    <property type="entry name" value="LacI"/>
    <property type="match status" value="1"/>
</dbReference>
<accession>A0A6J4LHA4</accession>
<dbReference type="InterPro" id="IPR000843">
    <property type="entry name" value="HTH_LacI"/>
</dbReference>
<sequence>MTTGVGRPTLEQVAALAGVGRGTASRVINGSSQVSQRSRDAVLAAVEELGYVPNPAARSLVTRRTDTVALVISEPEDRLFGEPFFAGIVRGISSAVNESSRQLVLALAQTPEQASRLDSYLTAQHVDGVLLLSLHGEDRLPARLRARGLPTVLGGRPLGGDDGSFVDVDNVGGAALALEHLLERGRSAIATISGPLDMVAGRDRRTGYEQALRSAGREVTDDLIEPGDFSEQSGASAMRQLLERRPDIDAVFAANDLMAAGAMRYLREVGRDVPADVSVVGFDDSPLAQHTAPELTTVHQPTELMGREMARILVQQITGQGPLLEQQVLPARLVVRGSS</sequence>
<feature type="domain" description="HTH lacI-type" evidence="4">
    <location>
        <begin position="8"/>
        <end position="62"/>
    </location>
</feature>
<dbReference type="GO" id="GO:0000976">
    <property type="term" value="F:transcription cis-regulatory region binding"/>
    <property type="evidence" value="ECO:0007669"/>
    <property type="project" value="TreeGrafter"/>
</dbReference>
<dbReference type="PROSITE" id="PS50932">
    <property type="entry name" value="HTH_LACI_2"/>
    <property type="match status" value="1"/>
</dbReference>
<dbReference type="CDD" id="cd06267">
    <property type="entry name" value="PBP1_LacI_sugar_binding-like"/>
    <property type="match status" value="1"/>
</dbReference>
<dbReference type="CDD" id="cd01392">
    <property type="entry name" value="HTH_LacI"/>
    <property type="match status" value="1"/>
</dbReference>
<dbReference type="EMBL" id="CADCUD010000092">
    <property type="protein sequence ID" value="CAA9331681.1"/>
    <property type="molecule type" value="Genomic_DNA"/>
</dbReference>
<dbReference type="Pfam" id="PF13377">
    <property type="entry name" value="Peripla_BP_3"/>
    <property type="match status" value="1"/>
</dbReference>
<dbReference type="AlphaFoldDB" id="A0A6J4LHA4"/>
<keyword evidence="3" id="KW-0804">Transcription</keyword>
<proteinExistence type="predicted"/>
<protein>
    <submittedName>
        <fullName evidence="5">Transcriptional regulator, LacI family</fullName>
    </submittedName>
</protein>
<keyword evidence="2" id="KW-0238">DNA-binding</keyword>
<dbReference type="SUPFAM" id="SSF47413">
    <property type="entry name" value="lambda repressor-like DNA-binding domains"/>
    <property type="match status" value="1"/>
</dbReference>
<organism evidence="5">
    <name type="scientific">uncultured Nocardioidaceae bacterium</name>
    <dbReference type="NCBI Taxonomy" id="253824"/>
    <lineage>
        <taxon>Bacteria</taxon>
        <taxon>Bacillati</taxon>
        <taxon>Actinomycetota</taxon>
        <taxon>Actinomycetes</taxon>
        <taxon>Propionibacteriales</taxon>
        <taxon>Nocardioidaceae</taxon>
        <taxon>environmental samples</taxon>
    </lineage>
</organism>
<reference evidence="5" key="1">
    <citation type="submission" date="2020-02" db="EMBL/GenBank/DDBJ databases">
        <authorList>
            <person name="Meier V. D."/>
        </authorList>
    </citation>
    <scope>NUCLEOTIDE SEQUENCE</scope>
    <source>
        <strain evidence="5">AVDCRST_MAG46</strain>
    </source>
</reference>
<dbReference type="SUPFAM" id="SSF53822">
    <property type="entry name" value="Periplasmic binding protein-like I"/>
    <property type="match status" value="1"/>
</dbReference>
<gene>
    <name evidence="5" type="ORF">AVDCRST_MAG46-1465</name>
</gene>
<dbReference type="GO" id="GO:0003700">
    <property type="term" value="F:DNA-binding transcription factor activity"/>
    <property type="evidence" value="ECO:0007669"/>
    <property type="project" value="TreeGrafter"/>
</dbReference>
<evidence type="ECO:0000313" key="5">
    <source>
        <dbReference type="EMBL" id="CAA9331681.1"/>
    </source>
</evidence>
<name>A0A6J4LHA4_9ACTN</name>
<evidence type="ECO:0000259" key="4">
    <source>
        <dbReference type="PROSITE" id="PS50932"/>
    </source>
</evidence>
<dbReference type="Gene3D" id="1.10.260.40">
    <property type="entry name" value="lambda repressor-like DNA-binding domains"/>
    <property type="match status" value="1"/>
</dbReference>
<evidence type="ECO:0000256" key="3">
    <source>
        <dbReference type="ARBA" id="ARBA00023163"/>
    </source>
</evidence>
<dbReference type="InterPro" id="IPR046335">
    <property type="entry name" value="LacI/GalR-like_sensor"/>
</dbReference>
<dbReference type="SMART" id="SM00354">
    <property type="entry name" value="HTH_LACI"/>
    <property type="match status" value="1"/>
</dbReference>
<dbReference type="Gene3D" id="3.40.50.2300">
    <property type="match status" value="2"/>
</dbReference>
<evidence type="ECO:0000256" key="2">
    <source>
        <dbReference type="ARBA" id="ARBA00023125"/>
    </source>
</evidence>
<dbReference type="InterPro" id="IPR010982">
    <property type="entry name" value="Lambda_DNA-bd_dom_sf"/>
</dbReference>